<evidence type="ECO:0000313" key="1">
    <source>
        <dbReference type="EMBL" id="RCH81082.1"/>
    </source>
</evidence>
<comment type="caution">
    <text evidence="1">The sequence shown here is derived from an EMBL/GenBank/DDBJ whole genome shotgun (WGS) entry which is preliminary data.</text>
</comment>
<accession>A0A367ITU5</accession>
<name>A0A367ITU5_RHIST</name>
<keyword evidence="2" id="KW-1185">Reference proteome</keyword>
<gene>
    <name evidence="1" type="ORF">CU098_000457</name>
</gene>
<dbReference type="Proteomes" id="UP000253551">
    <property type="component" value="Unassembled WGS sequence"/>
</dbReference>
<proteinExistence type="predicted"/>
<feature type="non-terminal residue" evidence="1">
    <location>
        <position position="227"/>
    </location>
</feature>
<dbReference type="OrthoDB" id="2276327at2759"/>
<protein>
    <submittedName>
        <fullName evidence="1">Uncharacterized protein</fullName>
    </submittedName>
</protein>
<dbReference type="AlphaFoldDB" id="A0A367ITU5"/>
<reference evidence="1 2" key="1">
    <citation type="journal article" date="2018" name="G3 (Bethesda)">
        <title>Phylogenetic and Phylogenomic Definition of Rhizopus Species.</title>
        <authorList>
            <person name="Gryganskyi A.P."/>
            <person name="Golan J."/>
            <person name="Dolatabadi S."/>
            <person name="Mondo S."/>
            <person name="Robb S."/>
            <person name="Idnurm A."/>
            <person name="Muszewska A."/>
            <person name="Steczkiewicz K."/>
            <person name="Masonjones S."/>
            <person name="Liao H.L."/>
            <person name="Gajdeczka M.T."/>
            <person name="Anike F."/>
            <person name="Vuek A."/>
            <person name="Anishchenko I.M."/>
            <person name="Voigt K."/>
            <person name="de Hoog G.S."/>
            <person name="Smith M.E."/>
            <person name="Heitman J."/>
            <person name="Vilgalys R."/>
            <person name="Stajich J.E."/>
        </authorList>
    </citation>
    <scope>NUCLEOTIDE SEQUENCE [LARGE SCALE GENOMIC DNA]</scope>
    <source>
        <strain evidence="1 2">LSU 92-RS-03</strain>
    </source>
</reference>
<evidence type="ECO:0000313" key="2">
    <source>
        <dbReference type="Proteomes" id="UP000253551"/>
    </source>
</evidence>
<organism evidence="1 2">
    <name type="scientific">Rhizopus stolonifer</name>
    <name type="common">Rhizopus nigricans</name>
    <dbReference type="NCBI Taxonomy" id="4846"/>
    <lineage>
        <taxon>Eukaryota</taxon>
        <taxon>Fungi</taxon>
        <taxon>Fungi incertae sedis</taxon>
        <taxon>Mucoromycota</taxon>
        <taxon>Mucoromycotina</taxon>
        <taxon>Mucoromycetes</taxon>
        <taxon>Mucorales</taxon>
        <taxon>Mucorineae</taxon>
        <taxon>Rhizopodaceae</taxon>
        <taxon>Rhizopus</taxon>
    </lineage>
</organism>
<sequence>MNMAAMEYTKRAKRENNFFLCTSNKNLTAVDMLKAVVDDLQLTEKGIEMYSYNRGENVLVVFMADSPRHSEISMHKGTNALLSQYPQIIHFDALPRKKQMHKKFSNAEKGSDVYKSYEKLSFFKNGIYIRSVHSNFNQYLTLVKDSITKLTDDLYNLDVSLFPLNLENHPRFSIKPKVHVLQHLPEHILRFGCPIQYETESGEQFNKFIREHLFKTNHHFGSRDVAV</sequence>
<dbReference type="EMBL" id="PJQM01005677">
    <property type="protein sequence ID" value="RCH81082.1"/>
    <property type="molecule type" value="Genomic_DNA"/>
</dbReference>